<reference evidence="6" key="2">
    <citation type="submission" date="2025-09" db="UniProtKB">
        <authorList>
            <consortium name="Ensembl"/>
        </authorList>
    </citation>
    <scope>IDENTIFICATION</scope>
</reference>
<dbReference type="Proteomes" id="UP000694569">
    <property type="component" value="Unplaced"/>
</dbReference>
<evidence type="ECO:0000313" key="7">
    <source>
        <dbReference type="Proteomes" id="UP000694569"/>
    </source>
</evidence>
<dbReference type="GO" id="GO:0045724">
    <property type="term" value="P:positive regulation of cilium assembly"/>
    <property type="evidence" value="ECO:0007669"/>
    <property type="project" value="TreeGrafter"/>
</dbReference>
<dbReference type="AlphaFoldDB" id="A0A8C5PFM0"/>
<comment type="similarity">
    <text evidence="1">Belongs to the ENTR1 family.</text>
</comment>
<dbReference type="GO" id="GO:0005813">
    <property type="term" value="C:centrosome"/>
    <property type="evidence" value="ECO:0007669"/>
    <property type="project" value="TreeGrafter"/>
</dbReference>
<evidence type="ECO:0000256" key="5">
    <source>
        <dbReference type="SAM" id="MobiDB-lite"/>
    </source>
</evidence>
<dbReference type="GeneTree" id="ENSGT00390000000560"/>
<feature type="region of interest" description="Disordered" evidence="5">
    <location>
        <begin position="36"/>
        <end position="67"/>
    </location>
</feature>
<dbReference type="GO" id="GO:0055037">
    <property type="term" value="C:recycling endosome"/>
    <property type="evidence" value="ECO:0007669"/>
    <property type="project" value="TreeGrafter"/>
</dbReference>
<name>A0A8C5PFM0_9ANUR</name>
<dbReference type="GO" id="GO:1903566">
    <property type="term" value="P:positive regulation of protein localization to cilium"/>
    <property type="evidence" value="ECO:0007669"/>
    <property type="project" value="TreeGrafter"/>
</dbReference>
<protein>
    <recommendedName>
        <fullName evidence="2">Endosome-associated-trafficking regulator 1</fullName>
    </recommendedName>
</protein>
<keyword evidence="3 4" id="KW-0175">Coiled coil</keyword>
<feature type="region of interest" description="Disordered" evidence="5">
    <location>
        <begin position="151"/>
        <end position="174"/>
    </location>
</feature>
<evidence type="ECO:0000256" key="4">
    <source>
        <dbReference type="SAM" id="Coils"/>
    </source>
</evidence>
<evidence type="ECO:0000313" key="6">
    <source>
        <dbReference type="Ensembl" id="ENSLLEP00000019544.1"/>
    </source>
</evidence>
<keyword evidence="7" id="KW-1185">Reference proteome</keyword>
<dbReference type="Ensembl" id="ENSLLET00000020315.1">
    <property type="protein sequence ID" value="ENSLLEP00000019544.1"/>
    <property type="gene ID" value="ENSLLEG00000012393.1"/>
</dbReference>
<dbReference type="InterPro" id="IPR026757">
    <property type="entry name" value="ENTR1"/>
</dbReference>
<dbReference type="GO" id="GO:0032465">
    <property type="term" value="P:regulation of cytokinesis"/>
    <property type="evidence" value="ECO:0007669"/>
    <property type="project" value="TreeGrafter"/>
</dbReference>
<sequence length="318" mass="35586">MSGSCKPPHAKAKGLLVEDDVEADEMNPFSFKEFVKSKSRSVLSSSEHDGRCPKDHKPPRTTHSVPHDGLVVSLDYEEPFFKDPTIDHLEEDAEEEEDDDWSAAYHPLAVERTHGARGCPLPHVAYEESYDLSTSDLSGCEQFKTWDFAGQDSPSSSGYRSKADPQANSHNDSTDDLRLHTLQIGYEKVLEENGQLRRNLSELADINKAQAEKVKDLERKLEERILEEQKEAQDLESMVQQVEQNLQMMTKRAAKAESNVTRLKQEVALLQVQLGTYKAENEALRRGETAGMNAVKQNANLALENLHKAVSGARGSIK</sequence>
<feature type="coiled-coil region" evidence="4">
    <location>
        <begin position="186"/>
        <end position="280"/>
    </location>
</feature>
<accession>A0A8C5PFM0</accession>
<dbReference type="OrthoDB" id="6499155at2759"/>
<evidence type="ECO:0000256" key="3">
    <source>
        <dbReference type="ARBA" id="ARBA00023054"/>
    </source>
</evidence>
<dbReference type="PANTHER" id="PTHR31259">
    <property type="entry name" value="ENDOSOME-ASSOCIATED TRAFFICKING REGULATOR 1"/>
    <property type="match status" value="1"/>
</dbReference>
<reference evidence="6" key="1">
    <citation type="submission" date="2025-08" db="UniProtKB">
        <authorList>
            <consortium name="Ensembl"/>
        </authorList>
    </citation>
    <scope>IDENTIFICATION</scope>
</reference>
<gene>
    <name evidence="6" type="primary">ENTR1</name>
</gene>
<dbReference type="PANTHER" id="PTHR31259:SF3">
    <property type="entry name" value="ENDOSOME-ASSOCIATED-TRAFFICKING REGULATOR 1"/>
    <property type="match status" value="1"/>
</dbReference>
<feature type="compositionally biased region" description="Basic and acidic residues" evidence="5">
    <location>
        <begin position="46"/>
        <end position="58"/>
    </location>
</feature>
<evidence type="ECO:0000256" key="2">
    <source>
        <dbReference type="ARBA" id="ARBA00016007"/>
    </source>
</evidence>
<dbReference type="GO" id="GO:0030496">
    <property type="term" value="C:midbody"/>
    <property type="evidence" value="ECO:0007669"/>
    <property type="project" value="TreeGrafter"/>
</dbReference>
<dbReference type="GO" id="GO:0036064">
    <property type="term" value="C:ciliary basal body"/>
    <property type="evidence" value="ECO:0007669"/>
    <property type="project" value="TreeGrafter"/>
</dbReference>
<organism evidence="6 7">
    <name type="scientific">Leptobrachium leishanense</name>
    <name type="common">Leishan spiny toad</name>
    <dbReference type="NCBI Taxonomy" id="445787"/>
    <lineage>
        <taxon>Eukaryota</taxon>
        <taxon>Metazoa</taxon>
        <taxon>Chordata</taxon>
        <taxon>Craniata</taxon>
        <taxon>Vertebrata</taxon>
        <taxon>Euteleostomi</taxon>
        <taxon>Amphibia</taxon>
        <taxon>Batrachia</taxon>
        <taxon>Anura</taxon>
        <taxon>Pelobatoidea</taxon>
        <taxon>Megophryidae</taxon>
        <taxon>Leptobrachium</taxon>
    </lineage>
</organism>
<dbReference type="GO" id="GO:0005769">
    <property type="term" value="C:early endosome"/>
    <property type="evidence" value="ECO:0007669"/>
    <property type="project" value="TreeGrafter"/>
</dbReference>
<proteinExistence type="inferred from homology"/>
<evidence type="ECO:0000256" key="1">
    <source>
        <dbReference type="ARBA" id="ARBA00007791"/>
    </source>
</evidence>